<dbReference type="GO" id="GO:0019731">
    <property type="term" value="P:antibacterial humoral response"/>
    <property type="evidence" value="ECO:0007669"/>
    <property type="project" value="TreeGrafter"/>
</dbReference>
<dbReference type="GO" id="GO:0006826">
    <property type="term" value="P:iron ion transport"/>
    <property type="evidence" value="ECO:0007669"/>
    <property type="project" value="UniProtKB-KW"/>
</dbReference>
<name>M4ANS3_XIPMA</name>
<feature type="binding site" evidence="14">
    <location>
        <position position="201"/>
    </location>
    <ligand>
        <name>hydrogencarbonate</name>
        <dbReference type="ChEBI" id="CHEBI:17544"/>
        <label>1</label>
    </ligand>
</feature>
<feature type="domain" description="Transferrin-like" evidence="17">
    <location>
        <begin position="407"/>
        <end position="737"/>
    </location>
</feature>
<feature type="disulfide bond" evidence="16">
    <location>
        <begin position="543"/>
        <end position="738"/>
    </location>
</feature>
<dbReference type="OMA" id="DEWSINS"/>
<evidence type="ECO:0000256" key="5">
    <source>
        <dbReference type="ARBA" id="ARBA00022448"/>
    </source>
</evidence>
<evidence type="ECO:0000256" key="14">
    <source>
        <dbReference type="PIRSR" id="PIRSR002549-2"/>
    </source>
</evidence>
<dbReference type="CTD" id="30255"/>
<evidence type="ECO:0000256" key="10">
    <source>
        <dbReference type="ARBA" id="ARBA00023004"/>
    </source>
</evidence>
<feature type="disulfide bond" evidence="16">
    <location>
        <begin position="301"/>
        <end position="315"/>
    </location>
</feature>
<keyword evidence="11 13" id="KW-0406">Ion transport</keyword>
<feature type="domain" description="Transferrin-like" evidence="17">
    <location>
        <begin position="91"/>
        <end position="396"/>
    </location>
</feature>
<dbReference type="GO" id="GO:0005769">
    <property type="term" value="C:early endosome"/>
    <property type="evidence" value="ECO:0007669"/>
    <property type="project" value="TreeGrafter"/>
</dbReference>
<keyword evidence="5 13" id="KW-0813">Transport</keyword>
<dbReference type="HOGENOM" id="CLU_011309_1_0_1"/>
<sequence>MWKLRSDLCFLVYQHTKVHRRPHIRKPEQTVVFYLLASSGRLCYKSHNPVTESLLCPIGQETPQSTSMKTLLLVVLLGCLAAVFAAPAAKVRWCVKSDQELRKCTDLAAAAPEFSCVKKESTLECIIAIKASEADAITVDGGDVYTAGLNNYDLHPILAEDYGETSDTCYYAVAVVKKGTNFGIRDLGGKKSCHTGLGKSAGWNIPIGTLISMNVIQWNGIEDKPVEEAVSTFFQASCAPGATRGSKLCELCKGDCSRSQREPYYDYSGAFQCLADDAGEVAFVKHLTVPDSEKSKYELLCLDNSRAPIDSYKTCHLARVPAHAVITRKDPALAELIRNSLSGVQNFNLFSSEAYAPAKDLMFKDSAQRLVPVPPNTDSFLYLGADYVSIIHSLRKEQSTGSESSSIRWCAVGHAETAKCDTWSINSVTDDTASVECQNAPTVEDCFKKIMRKEADAVAVDGGQVYTAGKCGLVPAMVEQYQQELCGSSPDTASSYYAVAVVKKSSGVTWANLAGKKSCHTGVGRTAGWNIPMGHIYAQTKDCNFANFFSSGCAPGAEANSPFCRECKGSGKAVGDEAKCKASAEEQYYGYAGAFRCLVEGAGDVAFIKHSIVSENSDGNGPDWARGVNSDDYQLICPGKDPVPVGGFASCHLAVVPAHAVVTRPDVRDKVVRILQDQQTKFGASGSDPTFRMFQSANGKNLLFKDSTKCLQEVSQGKSYEQFLGPEYINAMSSLRQCSDTASDLEKSCTFHTCQQP</sequence>
<dbReference type="GO" id="GO:0046872">
    <property type="term" value="F:metal ion binding"/>
    <property type="evidence" value="ECO:0007669"/>
    <property type="project" value="UniProtKB-KW"/>
</dbReference>
<feature type="disulfide bond" evidence="16">
    <location>
        <begin position="238"/>
        <end position="252"/>
    </location>
</feature>
<evidence type="ECO:0000256" key="9">
    <source>
        <dbReference type="ARBA" id="ARBA00022737"/>
    </source>
</evidence>
<feature type="binding site" evidence="15">
    <location>
        <position position="591"/>
    </location>
    <ligand>
        <name>Fe(3+)</name>
        <dbReference type="ChEBI" id="CHEBI:29034"/>
        <label>2</label>
    </ligand>
</feature>
<feature type="disulfide bond" evidence="16">
    <location>
        <begin position="471"/>
        <end position="749"/>
    </location>
</feature>
<feature type="binding site" evidence="15">
    <location>
        <position position="170"/>
    </location>
    <ligand>
        <name>Fe(3+)</name>
        <dbReference type="ChEBI" id="CHEBI:29034"/>
        <label>1</label>
    </ligand>
</feature>
<feature type="binding site" evidence="15">
    <location>
        <position position="659"/>
    </location>
    <ligand>
        <name>Fe(3+)</name>
        <dbReference type="ChEBI" id="CHEBI:29034"/>
        <label>1</label>
    </ligand>
</feature>
<evidence type="ECO:0000256" key="8">
    <source>
        <dbReference type="ARBA" id="ARBA00022723"/>
    </source>
</evidence>
<keyword evidence="6 13" id="KW-0410">Iron transport</keyword>
<keyword evidence="10 13" id="KW-0408">Iron</keyword>
<feature type="disulfide bond" evidence="16">
    <location>
        <begin position="193"/>
        <end position="273"/>
    </location>
</feature>
<evidence type="ECO:0000313" key="19">
    <source>
        <dbReference type="Proteomes" id="UP000002852"/>
    </source>
</evidence>
<evidence type="ECO:0000256" key="12">
    <source>
        <dbReference type="ARBA" id="ARBA00023157"/>
    </source>
</evidence>
<feature type="disulfide bond" evidence="16">
    <location>
        <begin position="94"/>
        <end position="125"/>
    </location>
</feature>
<feature type="disulfide bond" evidence="16">
    <location>
        <begin position="410"/>
        <end position="446"/>
    </location>
</feature>
<dbReference type="Gene3D" id="3.40.190.10">
    <property type="entry name" value="Periplasmic binding protein-like II"/>
    <property type="match status" value="4"/>
</dbReference>
<comment type="subcellular location">
    <subcellularLocation>
        <location evidence="2 13">Secreted</location>
    </subcellularLocation>
</comment>
<evidence type="ECO:0000256" key="1">
    <source>
        <dbReference type="ARBA" id="ARBA00002831"/>
    </source>
</evidence>
<reference evidence="18" key="3">
    <citation type="submission" date="2025-08" db="UniProtKB">
        <authorList>
            <consortium name="Ensembl"/>
        </authorList>
    </citation>
    <scope>IDENTIFICATION</scope>
    <source>
        <strain evidence="18">JP 163 A</strain>
    </source>
</reference>
<evidence type="ECO:0000256" key="3">
    <source>
        <dbReference type="ARBA" id="ARBA00011245"/>
    </source>
</evidence>
<dbReference type="OrthoDB" id="9981115at2759"/>
<feature type="disulfide bond" evidence="16">
    <location>
        <begin position="637"/>
        <end position="651"/>
    </location>
</feature>
<dbReference type="eggNOG" id="ENOG502QT0C">
    <property type="taxonomic scope" value="Eukaryota"/>
</dbReference>
<evidence type="ECO:0000259" key="17">
    <source>
        <dbReference type="PROSITE" id="PS51408"/>
    </source>
</evidence>
<feature type="binding site" evidence="14">
    <location>
        <position position="195"/>
    </location>
    <ligand>
        <name>hydrogencarbonate</name>
        <dbReference type="ChEBI" id="CHEBI:17544"/>
        <label>1</label>
    </ligand>
</feature>
<dbReference type="GeneTree" id="ENSGT00940000156055"/>
<dbReference type="InterPro" id="IPR018195">
    <property type="entry name" value="Transferrin_Fe_BS"/>
</dbReference>
<feature type="binding site" evidence="14">
    <location>
        <position position="528"/>
    </location>
    <ligand>
        <name>hydrogencarbonate</name>
        <dbReference type="ChEBI" id="CHEBI:17544"/>
        <label>1</label>
    </ligand>
</feature>
<evidence type="ECO:0000313" key="18">
    <source>
        <dbReference type="Ensembl" id="ENSXMAP00000016118.2"/>
    </source>
</evidence>
<dbReference type="STRING" id="8083.ENSXMAP00000016118"/>
<dbReference type="InParanoid" id="M4ANS3"/>
<evidence type="ECO:0000256" key="2">
    <source>
        <dbReference type="ARBA" id="ARBA00004613"/>
    </source>
</evidence>
<keyword evidence="8 13" id="KW-0479">Metal-binding</keyword>
<keyword evidence="9" id="KW-0677">Repeat</keyword>
<dbReference type="MEROPS" id="S60.970"/>
<feature type="disulfide bond" evidence="16">
    <location>
        <begin position="104"/>
        <end position="116"/>
    </location>
</feature>
<reference evidence="19" key="2">
    <citation type="journal article" date="2013" name="Nat. Genet.">
        <title>The genome of the platyfish, Xiphophorus maculatus, provides insights into evolutionary adaptation and several complex traits.</title>
        <authorList>
            <person name="Schartl M."/>
            <person name="Walter R.B."/>
            <person name="Shen Y."/>
            <person name="Garcia T."/>
            <person name="Catchen J."/>
            <person name="Amores A."/>
            <person name="Braasch I."/>
            <person name="Chalopin D."/>
            <person name="Volff J.N."/>
            <person name="Lesch K.P."/>
            <person name="Bisazza A."/>
            <person name="Minx P."/>
            <person name="Hillier L."/>
            <person name="Wilson R.K."/>
            <person name="Fuerstenberg S."/>
            <person name="Boore J."/>
            <person name="Searle S."/>
            <person name="Postlethwait J.H."/>
            <person name="Warren W.C."/>
        </authorList>
    </citation>
    <scope>NUCLEOTIDE SEQUENCE [LARGE SCALE GENOMIC DNA]</scope>
    <source>
        <strain evidence="19">JP 163 A</strain>
    </source>
</reference>
<dbReference type="PROSITE" id="PS00206">
    <property type="entry name" value="TRANSFERRIN_LIKE_2"/>
    <property type="match status" value="2"/>
</dbReference>
<feature type="binding site" evidence="14">
    <location>
        <position position="202"/>
    </location>
    <ligand>
        <name>hydrogencarbonate</name>
        <dbReference type="ChEBI" id="CHEBI:17544"/>
        <label>1</label>
    </ligand>
</feature>
<feature type="binding site" evidence="14">
    <location>
        <position position="525"/>
    </location>
    <ligand>
        <name>hydrogencarbonate</name>
        <dbReference type="ChEBI" id="CHEBI:17544"/>
        <label>1</label>
    </ligand>
</feature>
<feature type="binding site" evidence="15">
    <location>
        <position position="496"/>
    </location>
    <ligand>
        <name>Fe(3+)</name>
        <dbReference type="ChEBI" id="CHEBI:29034"/>
        <label>1</label>
    </ligand>
</feature>
<keyword evidence="12 16" id="KW-1015">Disulfide bond</keyword>
<feature type="binding site" evidence="14">
    <location>
        <position position="521"/>
    </location>
    <ligand>
        <name>hydrogencarbonate</name>
        <dbReference type="ChEBI" id="CHEBI:17544"/>
        <label>1</label>
    </ligand>
</feature>
<dbReference type="KEGG" id="xma:102219966"/>
<dbReference type="Proteomes" id="UP000002852">
    <property type="component" value="Unassembled WGS sequence"/>
</dbReference>
<dbReference type="PIRSF" id="PIRSF002549">
    <property type="entry name" value="Transferrin"/>
    <property type="match status" value="1"/>
</dbReference>
<dbReference type="SUPFAM" id="SSF53850">
    <property type="entry name" value="Periplasmic binding protein-like II"/>
    <property type="match status" value="2"/>
</dbReference>
<dbReference type="InterPro" id="IPR016357">
    <property type="entry name" value="Transferrin"/>
</dbReference>
<comment type="function">
    <text evidence="1">Transferrins are iron binding transport proteins which can bind two Fe(3+) ions in association with the binding of an anion, usually bicarbonate.</text>
</comment>
<feature type="binding site" evidence="14">
    <location>
        <position position="527"/>
    </location>
    <ligand>
        <name>hydrogencarbonate</name>
        <dbReference type="ChEBI" id="CHEBI:17544"/>
        <label>1</label>
    </ligand>
</feature>
<feature type="binding site" evidence="15">
    <location>
        <position position="323"/>
    </location>
    <ligand>
        <name>Fe(3+)</name>
        <dbReference type="ChEBI" id="CHEBI:29034"/>
        <label>1</label>
    </ligand>
</feature>
<evidence type="ECO:0000256" key="16">
    <source>
        <dbReference type="PIRSR" id="PIRSR002549-4"/>
    </source>
</evidence>
<dbReference type="PROSITE" id="PS51408">
    <property type="entry name" value="TRANSFERRIN_LIKE_4"/>
    <property type="match status" value="2"/>
</dbReference>
<comment type="subunit">
    <text evidence="3 13">Monomer.</text>
</comment>
<dbReference type="Ensembl" id="ENSXMAT00000016142.2">
    <property type="protein sequence ID" value="ENSXMAP00000016118.2"/>
    <property type="gene ID" value="ENSXMAG00000016030.2"/>
</dbReference>
<dbReference type="GO" id="GO:0005886">
    <property type="term" value="C:plasma membrane"/>
    <property type="evidence" value="ECO:0007669"/>
    <property type="project" value="TreeGrafter"/>
</dbReference>
<feature type="disulfide bond" evidence="16">
    <location>
        <begin position="249"/>
        <end position="256"/>
    </location>
</feature>
<feature type="binding site" evidence="15">
    <location>
        <position position="461"/>
    </location>
    <ligand>
        <name>Fe(3+)</name>
        <dbReference type="ChEBI" id="CHEBI:29034"/>
        <label>1</label>
    </ligand>
</feature>
<feature type="disulfide bond" evidence="16">
    <location>
        <begin position="519"/>
        <end position="597"/>
    </location>
</feature>
<comment type="function">
    <text evidence="13">Transferrins are iron binding transport proteins which bind Fe(3+) ion in association with the binding of an anion, usually bicarbonate.</text>
</comment>
<evidence type="ECO:0000256" key="15">
    <source>
        <dbReference type="PIRSR" id="PIRSR002549-3"/>
    </source>
</evidence>
<accession>M4ANS3</accession>
<evidence type="ECO:0000256" key="11">
    <source>
        <dbReference type="ARBA" id="ARBA00023065"/>
    </source>
</evidence>
<feature type="binding site" evidence="15">
    <location>
        <position position="140"/>
    </location>
    <ligand>
        <name>Fe(3+)</name>
        <dbReference type="ChEBI" id="CHEBI:29034"/>
        <label>1</label>
    </ligand>
</feature>
<organism evidence="18 19">
    <name type="scientific">Xiphophorus maculatus</name>
    <name type="common">Southern platyfish</name>
    <name type="synonym">Platypoecilus maculatus</name>
    <dbReference type="NCBI Taxonomy" id="8083"/>
    <lineage>
        <taxon>Eukaryota</taxon>
        <taxon>Metazoa</taxon>
        <taxon>Chordata</taxon>
        <taxon>Craniata</taxon>
        <taxon>Vertebrata</taxon>
        <taxon>Euteleostomi</taxon>
        <taxon>Actinopterygii</taxon>
        <taxon>Neopterygii</taxon>
        <taxon>Teleostei</taxon>
        <taxon>Neoteleostei</taxon>
        <taxon>Acanthomorphata</taxon>
        <taxon>Ovalentaria</taxon>
        <taxon>Atherinomorphae</taxon>
        <taxon>Cyprinodontiformes</taxon>
        <taxon>Poeciliidae</taxon>
        <taxon>Poeciliinae</taxon>
        <taxon>Xiphophorus</taxon>
    </lineage>
</organism>
<dbReference type="GO" id="GO:0005615">
    <property type="term" value="C:extracellular space"/>
    <property type="evidence" value="ECO:0007669"/>
    <property type="project" value="InterPro"/>
</dbReference>
<dbReference type="PROSITE" id="PS00205">
    <property type="entry name" value="TRANSFERRIN_LIKE_1"/>
    <property type="match status" value="2"/>
</dbReference>
<reference evidence="19" key="1">
    <citation type="submission" date="2012-01" db="EMBL/GenBank/DDBJ databases">
        <authorList>
            <person name="Walter R."/>
            <person name="Schartl M."/>
            <person name="Warren W."/>
        </authorList>
    </citation>
    <scope>NUCLEOTIDE SEQUENCE [LARGE SCALE GENOMIC DNA]</scope>
    <source>
        <strain evidence="19">JP 163 A</strain>
    </source>
</reference>
<keyword evidence="19" id="KW-1185">Reference proteome</keyword>
<evidence type="ECO:0000256" key="6">
    <source>
        <dbReference type="ARBA" id="ARBA00022496"/>
    </source>
</evidence>
<dbReference type="Pfam" id="PF00405">
    <property type="entry name" value="Transferrin"/>
    <property type="match status" value="2"/>
</dbReference>
<dbReference type="PRINTS" id="PR00422">
    <property type="entry name" value="TRANSFERRIN"/>
</dbReference>
<evidence type="ECO:0000256" key="13">
    <source>
        <dbReference type="PIRNR" id="PIRNR002549"/>
    </source>
</evidence>
<feature type="disulfide bond" evidence="16">
    <location>
        <begin position="420"/>
        <end position="437"/>
    </location>
</feature>
<protein>
    <recommendedName>
        <fullName evidence="4 13">Serotransferrin</fullName>
    </recommendedName>
</protein>
<dbReference type="AlphaFoldDB" id="M4ANS3"/>
<comment type="similarity">
    <text evidence="13">Belongs to the transferrin family.</text>
</comment>
<feature type="disulfide bond" evidence="16">
    <location>
        <begin position="564"/>
        <end position="580"/>
    </location>
</feature>
<evidence type="ECO:0000256" key="7">
    <source>
        <dbReference type="ARBA" id="ARBA00022525"/>
    </source>
</evidence>
<dbReference type="PANTHER" id="PTHR11485">
    <property type="entry name" value="TRANSFERRIN"/>
    <property type="match status" value="1"/>
</dbReference>
<keyword evidence="7 13" id="KW-0964">Secreted</keyword>
<feature type="binding site" evidence="14">
    <location>
        <position position="199"/>
    </location>
    <ligand>
        <name>hydrogencarbonate</name>
        <dbReference type="ChEBI" id="CHEBI:17544"/>
        <label>1</label>
    </ligand>
</feature>
<dbReference type="SMART" id="SM00094">
    <property type="entry name" value="TR_FER"/>
    <property type="match status" value="2"/>
</dbReference>
<dbReference type="FunFam" id="3.40.190.10:FF:000095">
    <property type="entry name" value="Lactotransferrin"/>
    <property type="match status" value="2"/>
</dbReference>
<feature type="binding site" evidence="15">
    <location>
        <position position="267"/>
    </location>
    <ligand>
        <name>Fe(3+)</name>
        <dbReference type="ChEBI" id="CHEBI:29034"/>
        <label>1</label>
    </ligand>
</feature>
<dbReference type="PROSITE" id="PS00207">
    <property type="entry name" value="TRANSFERRIN_LIKE_3"/>
    <property type="match status" value="1"/>
</dbReference>
<dbReference type="GO" id="GO:0042541">
    <property type="term" value="P:hemoglobin biosynthetic process"/>
    <property type="evidence" value="ECO:0007669"/>
    <property type="project" value="Ensembl"/>
</dbReference>
<dbReference type="GeneID" id="102219966"/>
<dbReference type="InterPro" id="IPR001156">
    <property type="entry name" value="Transferrin-like_dom"/>
</dbReference>
<evidence type="ECO:0000256" key="4">
    <source>
        <dbReference type="ARBA" id="ARBA00016768"/>
    </source>
</evidence>
<dbReference type="GO" id="GO:0055037">
    <property type="term" value="C:recycling endosome"/>
    <property type="evidence" value="ECO:0007669"/>
    <property type="project" value="TreeGrafter"/>
</dbReference>
<reference evidence="18" key="4">
    <citation type="submission" date="2025-09" db="UniProtKB">
        <authorList>
            <consortium name="Ensembl"/>
        </authorList>
    </citation>
    <scope>IDENTIFICATION</scope>
    <source>
        <strain evidence="18">JP 163 A</strain>
    </source>
</reference>
<feature type="disulfide bond" evidence="16">
    <location>
        <begin position="553"/>
        <end position="567"/>
    </location>
</feature>
<dbReference type="PANTHER" id="PTHR11485:SF31">
    <property type="entry name" value="SEROTRANSFERRIN"/>
    <property type="match status" value="1"/>
</dbReference>
<proteinExistence type="inferred from homology"/>